<organism evidence="7 8">
    <name type="scientific">Albugo candida</name>
    <dbReference type="NCBI Taxonomy" id="65357"/>
    <lineage>
        <taxon>Eukaryota</taxon>
        <taxon>Sar</taxon>
        <taxon>Stramenopiles</taxon>
        <taxon>Oomycota</taxon>
        <taxon>Peronosporomycetes</taxon>
        <taxon>Albuginales</taxon>
        <taxon>Albuginaceae</taxon>
        <taxon>Albugo</taxon>
    </lineage>
</organism>
<dbReference type="GO" id="GO:0006397">
    <property type="term" value="P:mRNA processing"/>
    <property type="evidence" value="ECO:0007669"/>
    <property type="project" value="InterPro"/>
</dbReference>
<feature type="compositionally biased region" description="Basic and acidic residues" evidence="5">
    <location>
        <begin position="141"/>
        <end position="154"/>
    </location>
</feature>
<feature type="compositionally biased region" description="Basic residues" evidence="5">
    <location>
        <begin position="98"/>
        <end position="110"/>
    </location>
</feature>
<protein>
    <recommendedName>
        <fullName evidence="6">RRM domain-containing protein</fullName>
    </recommendedName>
</protein>
<dbReference type="PROSITE" id="PS50102">
    <property type="entry name" value="RRM"/>
    <property type="match status" value="2"/>
</dbReference>
<dbReference type="InterPro" id="IPR000504">
    <property type="entry name" value="RRM_dom"/>
</dbReference>
<dbReference type="InParanoid" id="A0A024GQH3"/>
<dbReference type="GO" id="GO:0003723">
    <property type="term" value="F:RNA binding"/>
    <property type="evidence" value="ECO:0007669"/>
    <property type="project" value="UniProtKB-UniRule"/>
</dbReference>
<dbReference type="InterPro" id="IPR006509">
    <property type="entry name" value="RBM39_SF"/>
</dbReference>
<dbReference type="InterPro" id="IPR012677">
    <property type="entry name" value="Nucleotide-bd_a/b_plait_sf"/>
</dbReference>
<feature type="compositionally biased region" description="Basic residues" evidence="5">
    <location>
        <begin position="25"/>
        <end position="35"/>
    </location>
</feature>
<keyword evidence="2" id="KW-0677">Repeat</keyword>
<reference evidence="7 8" key="1">
    <citation type="submission" date="2012-05" db="EMBL/GenBank/DDBJ databases">
        <title>Recombination and specialization in a pathogen metapopulation.</title>
        <authorList>
            <person name="Gardiner A."/>
            <person name="Kemen E."/>
            <person name="Schultz-Larsen T."/>
            <person name="MacLean D."/>
            <person name="Van Oosterhout C."/>
            <person name="Jones J.D.G."/>
        </authorList>
    </citation>
    <scope>NUCLEOTIDE SEQUENCE [LARGE SCALE GENOMIC DNA]</scope>
    <source>
        <strain evidence="7 8">Ac Nc2</strain>
    </source>
</reference>
<gene>
    <name evidence="7" type="ORF">BN9_097910</name>
</gene>
<evidence type="ECO:0000256" key="5">
    <source>
        <dbReference type="SAM" id="MobiDB-lite"/>
    </source>
</evidence>
<dbReference type="Gene3D" id="3.30.70.330">
    <property type="match status" value="3"/>
</dbReference>
<comment type="caution">
    <text evidence="7">The sequence shown here is derived from an EMBL/GenBank/DDBJ whole genome shotgun (WGS) entry which is preliminary data.</text>
</comment>
<keyword evidence="3 4" id="KW-0694">RNA-binding</keyword>
<dbReference type="AlphaFoldDB" id="A0A024GQH3"/>
<dbReference type="InterPro" id="IPR035979">
    <property type="entry name" value="RBD_domain_sf"/>
</dbReference>
<dbReference type="InterPro" id="IPR029123">
    <property type="entry name" value="RBM39_linker"/>
</dbReference>
<evidence type="ECO:0000256" key="1">
    <source>
        <dbReference type="ARBA" id="ARBA00022553"/>
    </source>
</evidence>
<feature type="compositionally biased region" description="Basic residues" evidence="5">
    <location>
        <begin position="119"/>
        <end position="131"/>
    </location>
</feature>
<accession>A0A024GQH3</accession>
<evidence type="ECO:0000256" key="3">
    <source>
        <dbReference type="ARBA" id="ARBA00022884"/>
    </source>
</evidence>
<evidence type="ECO:0000313" key="7">
    <source>
        <dbReference type="EMBL" id="CCI48613.1"/>
    </source>
</evidence>
<dbReference type="PANTHER" id="PTHR48036">
    <property type="entry name" value="SPLICING FACTOR (PAD-1), PUTATIVE (AFU_ORTHOLOGUE AFUA_1G15810)-RELATED"/>
    <property type="match status" value="1"/>
</dbReference>
<dbReference type="OrthoDB" id="5411533at2759"/>
<dbReference type="Pfam" id="PF00076">
    <property type="entry name" value="RRM_1"/>
    <property type="match status" value="2"/>
</dbReference>
<keyword evidence="1" id="KW-0597">Phosphoprotein</keyword>
<dbReference type="STRING" id="65357.A0A024GQH3"/>
<proteinExistence type="predicted"/>
<dbReference type="SMART" id="SM00360">
    <property type="entry name" value="RRM"/>
    <property type="match status" value="3"/>
</dbReference>
<dbReference type="GO" id="GO:0005634">
    <property type="term" value="C:nucleus"/>
    <property type="evidence" value="ECO:0007669"/>
    <property type="project" value="InterPro"/>
</dbReference>
<sequence length="582" mass="65034">MGAAEDEIDSLLEEGIRNSSIPSSRAKKQANRHSHDKNIEKDPHNRTERRMKSRSRGTRDRDRDRRSRRPRHRYRSHSRSRSRSRSRSGRQRSDSKDRHRSSRRRRKRRDHSNGTPSRSRSKSSSRKKPSRSKSAAQVTEVIRRSTSAERAEKAKQKELMELTRDHRTVFIGQLTQKVRERDLEKYFNKVGKTEHVLLIRDKFTNRSKGFAYVEMSNLEDVPKVLLLNGQIPEFQIFPVMIKASEAEKNFAAKKDTVMTNTLRNSDWLGTSESNGSNSALAAAIASSMASGGSLSAASRIYCGNLHTNVTEDHLRVVFSSFGEVVSVNINRDEMGRSKGYGFIQFGTPQEANLSLSKGNGLELHGNFLRLGPVNENAGLGGMGMGSFSCMDGSHTWKLDDDEGAGMALNSQSRTALMAKLAGGKDIFPNPAVGSTMYANVGSNANGKPETSQTERAAALASEKIEGVPSFCFVVKNMFDAQAEKRSGNPDWHLEIQEDVVEECESFGPVLHSFVEKEKVGGLVYILFDRKESAMAAANRMHGRWFNKRQISVRFLSSQEYVGMFPEARSAVQTAKENSTNSS</sequence>
<evidence type="ECO:0000313" key="8">
    <source>
        <dbReference type="Proteomes" id="UP000053237"/>
    </source>
</evidence>
<feature type="compositionally biased region" description="Basic and acidic residues" evidence="5">
    <location>
        <begin position="36"/>
        <end position="50"/>
    </location>
</feature>
<dbReference type="Proteomes" id="UP000053237">
    <property type="component" value="Unassembled WGS sequence"/>
</dbReference>
<evidence type="ECO:0000256" key="2">
    <source>
        <dbReference type="ARBA" id="ARBA00022737"/>
    </source>
</evidence>
<feature type="compositionally biased region" description="Basic residues" evidence="5">
    <location>
        <begin position="66"/>
        <end position="90"/>
    </location>
</feature>
<feature type="compositionally biased region" description="Acidic residues" evidence="5">
    <location>
        <begin position="1"/>
        <end position="12"/>
    </location>
</feature>
<dbReference type="SUPFAM" id="SSF54928">
    <property type="entry name" value="RNA-binding domain, RBD"/>
    <property type="match status" value="2"/>
</dbReference>
<feature type="domain" description="RRM" evidence="6">
    <location>
        <begin position="167"/>
        <end position="246"/>
    </location>
</feature>
<feature type="domain" description="RRM" evidence="6">
    <location>
        <begin position="298"/>
        <end position="375"/>
    </location>
</feature>
<dbReference type="Pfam" id="PF15519">
    <property type="entry name" value="RBM39linker"/>
    <property type="match status" value="1"/>
</dbReference>
<keyword evidence="8" id="KW-1185">Reference proteome</keyword>
<name>A0A024GQH3_9STRA</name>
<dbReference type="EMBL" id="CAIX01000238">
    <property type="protein sequence ID" value="CCI48613.1"/>
    <property type="molecule type" value="Genomic_DNA"/>
</dbReference>
<dbReference type="CDD" id="cd12285">
    <property type="entry name" value="RRM3_RBM39_like"/>
    <property type="match status" value="1"/>
</dbReference>
<evidence type="ECO:0000259" key="6">
    <source>
        <dbReference type="PROSITE" id="PS50102"/>
    </source>
</evidence>
<evidence type="ECO:0000256" key="4">
    <source>
        <dbReference type="PROSITE-ProRule" id="PRU00176"/>
    </source>
</evidence>
<feature type="region of interest" description="Disordered" evidence="5">
    <location>
        <begin position="1"/>
        <end position="154"/>
    </location>
</feature>